<reference evidence="2 3" key="1">
    <citation type="submission" date="2023-03" db="EMBL/GenBank/DDBJ databases">
        <title>Genome insight into feeding habits of ladybird beetles.</title>
        <authorList>
            <person name="Li H.-S."/>
            <person name="Huang Y.-H."/>
            <person name="Pang H."/>
        </authorList>
    </citation>
    <scope>NUCLEOTIDE SEQUENCE [LARGE SCALE GENOMIC DNA]</scope>
    <source>
        <strain evidence="2">SYSU_2023b</strain>
        <tissue evidence="2">Whole body</tissue>
    </source>
</reference>
<keyword evidence="3" id="KW-1185">Reference proteome</keyword>
<evidence type="ECO:0000313" key="2">
    <source>
        <dbReference type="EMBL" id="KAK9888678.1"/>
    </source>
</evidence>
<dbReference type="InterPro" id="IPR013783">
    <property type="entry name" value="Ig-like_fold"/>
</dbReference>
<comment type="caution">
    <text evidence="2">The sequence shown here is derived from an EMBL/GenBank/DDBJ whole genome shotgun (WGS) entry which is preliminary data.</text>
</comment>
<dbReference type="GO" id="GO:0005930">
    <property type="term" value="C:axoneme"/>
    <property type="evidence" value="ECO:0007669"/>
    <property type="project" value="TreeGrafter"/>
</dbReference>
<evidence type="ECO:0000256" key="1">
    <source>
        <dbReference type="SAM" id="MobiDB-lite"/>
    </source>
</evidence>
<proteinExistence type="predicted"/>
<dbReference type="PANTHER" id="PTHR23053">
    <property type="entry name" value="DLEC1 DELETED IN LUNG AND ESOPHAGEAL CANCER 1"/>
    <property type="match status" value="1"/>
</dbReference>
<dbReference type="PANTHER" id="PTHR23053:SF0">
    <property type="entry name" value="HYDROCEPHALUS-INDUCING PROTEIN HOMOLOG"/>
    <property type="match status" value="1"/>
</dbReference>
<dbReference type="Proteomes" id="UP001431783">
    <property type="component" value="Unassembled WGS sequence"/>
</dbReference>
<sequence length="1135" mass="129453">MFGHCREPLVYYEHPYVALETTLIYSPADKEIILKNDEDEGIHFRFKKSTLVSTDQQVLTVSPMSGLMKPKSKNAIRFSSESSKCGETIFNVKCLIQYMSIPLQLNVITNVIQVTSSLIYFSKELISTDMEPNVINVINLGVIIPHKKEELRFELQNTCSVGLYYSWSTEDKLLKTRVQFLQEKGYLTSLHNKKFTIFLTAVRPSVIKNTFLKLHILYGPSYIFRIEASANKPMYSFSFFKYDFGKCIIQKEPMKYYNTELVFTNHNTMTVVLENGQSGSSEFVINFKSAKVKPDESITINICFNPTETKSYKEFVPFFVNSHKLMVKLFGHGVPLALNVFSPSEKFLNFGAVKLGKIVQKSVRILNSSEATVNAIFDFNCRLPFHKKLTKEDYIIEESTVLPKTNERHSGSKADSKTKGTKDDKSGKTNSNIKLMKGDAKKKSKDSNSMAKSIGKNTINSEMLNTQLEEELNQFLKESFEIIPNKQVKIIPGGTIELLVKFKPKKCRDQFQANVFFDVLNYREPILHIIGSAVDANFRLNKEVVAFGNVVVGYPNEETIVLINDGHIGGKFKWFLEKKTSYVSFIGGEGFSPPNSKVTTTVIFKPGHVQCFFRFKAYCKIENYDKQLNLLLTGGSMNIPPPLDTIKFETAVREETSQNVVFKNETKESWNTKPIFTGAFFSGNELLHVPKESSVSYEITYAPMKFSNSPHEGTIFFPLPCGFSRLYSLKGIVSQPKPVEVISRDITSKTYHTEILKVKNWLGLRQTFKVVTKVMEVDSGRVIYKITSNNLIEVPPHGSRDFKWTIYVLNEGKLSLKVSFVNEKSKDYIYYQIALRITTSENNIETIAFSTCVRIPVTKYITIANPLHETLDYTSSTTSPHIFMDSVFKIPPYEKYQLAVKYLPVKVENTVVRLHLDNPQIGGQDYNLNLRSHPPNLENEVRFKGHLGQTVSETIFLPQELHNHDLNAKITENPCFEVLRINTQTDIPYADVCFIPIDLGTSRGSLHIFSYMGEHTYPLVGECIEPKPQGPLVFRYGETINIDFTNPFEETKLFEFSVDNDFFQVQPLSETIKEKKSIKLTVTTQGNETYKQDSKSSLMKIQKMGTVTGKMFVECAYENSPLQWIYYLQCEMSIK</sequence>
<evidence type="ECO:0000313" key="3">
    <source>
        <dbReference type="Proteomes" id="UP001431783"/>
    </source>
</evidence>
<accession>A0AAW1V8M0</accession>
<dbReference type="EMBL" id="JARQZJ010000121">
    <property type="protein sequence ID" value="KAK9888678.1"/>
    <property type="molecule type" value="Genomic_DNA"/>
</dbReference>
<dbReference type="GO" id="GO:0003341">
    <property type="term" value="P:cilium movement"/>
    <property type="evidence" value="ECO:0007669"/>
    <property type="project" value="TreeGrafter"/>
</dbReference>
<name>A0AAW1V8M0_9CUCU</name>
<protein>
    <recommendedName>
        <fullName evidence="4">Hydrocephalus-inducing protein</fullName>
    </recommendedName>
</protein>
<organism evidence="2 3">
    <name type="scientific">Henosepilachna vigintioctopunctata</name>
    <dbReference type="NCBI Taxonomy" id="420089"/>
    <lineage>
        <taxon>Eukaryota</taxon>
        <taxon>Metazoa</taxon>
        <taxon>Ecdysozoa</taxon>
        <taxon>Arthropoda</taxon>
        <taxon>Hexapoda</taxon>
        <taxon>Insecta</taxon>
        <taxon>Pterygota</taxon>
        <taxon>Neoptera</taxon>
        <taxon>Endopterygota</taxon>
        <taxon>Coleoptera</taxon>
        <taxon>Polyphaga</taxon>
        <taxon>Cucujiformia</taxon>
        <taxon>Coccinelloidea</taxon>
        <taxon>Coccinellidae</taxon>
        <taxon>Epilachninae</taxon>
        <taxon>Epilachnini</taxon>
        <taxon>Henosepilachna</taxon>
    </lineage>
</organism>
<feature type="compositionally biased region" description="Basic and acidic residues" evidence="1">
    <location>
        <begin position="405"/>
        <end position="427"/>
    </location>
</feature>
<evidence type="ECO:0008006" key="4">
    <source>
        <dbReference type="Google" id="ProtNLM"/>
    </source>
</evidence>
<dbReference type="GO" id="GO:1904158">
    <property type="term" value="P:axonemal central apparatus assembly"/>
    <property type="evidence" value="ECO:0007669"/>
    <property type="project" value="TreeGrafter"/>
</dbReference>
<dbReference type="InterPro" id="IPR033305">
    <property type="entry name" value="Hydin-like"/>
</dbReference>
<gene>
    <name evidence="2" type="ORF">WA026_000908</name>
</gene>
<feature type="region of interest" description="Disordered" evidence="1">
    <location>
        <begin position="405"/>
        <end position="454"/>
    </location>
</feature>
<dbReference type="Gene3D" id="2.60.40.10">
    <property type="entry name" value="Immunoglobulins"/>
    <property type="match status" value="4"/>
</dbReference>
<dbReference type="AlphaFoldDB" id="A0AAW1V8M0"/>